<feature type="transmembrane region" description="Helical" evidence="2">
    <location>
        <begin position="161"/>
        <end position="181"/>
    </location>
</feature>
<keyword evidence="2" id="KW-1133">Transmembrane helix</keyword>
<reference evidence="3 4" key="1">
    <citation type="submission" date="2020-05" db="EMBL/GenBank/DDBJ databases">
        <title>Complete closed genome sequence of Defluviicoccus vanus.</title>
        <authorList>
            <person name="Bessarab I."/>
            <person name="Arumugam K."/>
            <person name="Maszenan A.M."/>
            <person name="Seviour R.J."/>
            <person name="Williams R.B."/>
        </authorList>
    </citation>
    <scope>NUCLEOTIDE SEQUENCE [LARGE SCALE GENOMIC DNA]</scope>
    <source>
        <strain evidence="3 4">Ben 114</strain>
    </source>
</reference>
<dbReference type="KEGG" id="dvn:HQ394_02305"/>
<feature type="transmembrane region" description="Helical" evidence="2">
    <location>
        <begin position="216"/>
        <end position="234"/>
    </location>
</feature>
<dbReference type="PANTHER" id="PTHR36178:SF1">
    <property type="entry name" value="SODIUM_GLUTAMATE SYMPORTER"/>
    <property type="match status" value="1"/>
</dbReference>
<dbReference type="Pfam" id="PF03616">
    <property type="entry name" value="Glt_symporter"/>
    <property type="match status" value="1"/>
</dbReference>
<name>A0A7H1MY70_9PROT</name>
<evidence type="ECO:0000256" key="1">
    <source>
        <dbReference type="NCBIfam" id="TIGR00210"/>
    </source>
</evidence>
<dbReference type="GO" id="GO:0015813">
    <property type="term" value="P:L-glutamate transmembrane transport"/>
    <property type="evidence" value="ECO:0007669"/>
    <property type="project" value="UniProtKB-UniRule"/>
</dbReference>
<keyword evidence="4" id="KW-1185">Reference proteome</keyword>
<dbReference type="RefSeq" id="WP_190261845.1">
    <property type="nucleotide sequence ID" value="NZ_CP053923.1"/>
</dbReference>
<dbReference type="Proteomes" id="UP000516369">
    <property type="component" value="Chromosome"/>
</dbReference>
<feature type="transmembrane region" description="Helical" evidence="2">
    <location>
        <begin position="280"/>
        <end position="300"/>
    </location>
</feature>
<gene>
    <name evidence="3" type="primary">gltS</name>
    <name evidence="3" type="ORF">HQ394_02305</name>
</gene>
<protein>
    <recommendedName>
        <fullName evidence="1">Sodium/glutamate symporter</fullName>
    </recommendedName>
</protein>
<feature type="transmembrane region" description="Helical" evidence="2">
    <location>
        <begin position="375"/>
        <end position="397"/>
    </location>
</feature>
<evidence type="ECO:0000313" key="3">
    <source>
        <dbReference type="EMBL" id="QNT68406.1"/>
    </source>
</evidence>
<feature type="transmembrane region" description="Helical" evidence="2">
    <location>
        <begin position="240"/>
        <end position="259"/>
    </location>
</feature>
<evidence type="ECO:0000313" key="4">
    <source>
        <dbReference type="Proteomes" id="UP000516369"/>
    </source>
</evidence>
<dbReference type="InterPro" id="IPR004445">
    <property type="entry name" value="GltS"/>
</dbReference>
<feature type="transmembrane region" description="Helical" evidence="2">
    <location>
        <begin position="40"/>
        <end position="59"/>
    </location>
</feature>
<evidence type="ECO:0000256" key="2">
    <source>
        <dbReference type="SAM" id="Phobius"/>
    </source>
</evidence>
<feature type="transmembrane region" description="Helical" evidence="2">
    <location>
        <begin position="306"/>
        <end position="328"/>
    </location>
</feature>
<keyword evidence="2" id="KW-0472">Membrane</keyword>
<dbReference type="EMBL" id="CP053923">
    <property type="protein sequence ID" value="QNT68406.1"/>
    <property type="molecule type" value="Genomic_DNA"/>
</dbReference>
<dbReference type="GO" id="GO:0016020">
    <property type="term" value="C:membrane"/>
    <property type="evidence" value="ECO:0007669"/>
    <property type="project" value="InterPro"/>
</dbReference>
<keyword evidence="2" id="KW-0812">Transmembrane</keyword>
<dbReference type="NCBIfam" id="TIGR00210">
    <property type="entry name" value="gltS"/>
    <property type="match status" value="1"/>
</dbReference>
<dbReference type="PANTHER" id="PTHR36178">
    <property type="entry name" value="SLR0625 PROTEIN"/>
    <property type="match status" value="1"/>
</dbReference>
<feature type="transmembrane region" description="Helical" evidence="2">
    <location>
        <begin position="7"/>
        <end position="25"/>
    </location>
</feature>
<dbReference type="AlphaFoldDB" id="A0A7H1MY70"/>
<organism evidence="3 4">
    <name type="scientific">Defluviicoccus vanus</name>
    <dbReference type="NCBI Taxonomy" id="111831"/>
    <lineage>
        <taxon>Bacteria</taxon>
        <taxon>Pseudomonadati</taxon>
        <taxon>Pseudomonadota</taxon>
        <taxon>Alphaproteobacteria</taxon>
        <taxon>Rhodospirillales</taxon>
        <taxon>Rhodospirillaceae</taxon>
        <taxon>Defluviicoccus</taxon>
    </lineage>
</organism>
<dbReference type="GO" id="GO:0015501">
    <property type="term" value="F:glutamate:sodium symporter activity"/>
    <property type="evidence" value="ECO:0007669"/>
    <property type="project" value="UniProtKB-UniRule"/>
</dbReference>
<proteinExistence type="predicted"/>
<feature type="transmembrane region" description="Helical" evidence="2">
    <location>
        <begin position="95"/>
        <end position="114"/>
    </location>
</feature>
<sequence length="399" mass="42969">MTFEVDVFGTTTIAICVFFLGYAIVMRSQFMRTYGIPEPVIGGFAFAILIALVYLITNVEITFDMTRRDTLLIYFFAALGLRCNIRDLITNGRPLLLLVLLATVFIFVQNIAGMSIARAFGYDPQIGIVGGSMSLIGRSGTTVAWAPFFREQFGVDNVSRLGLAVNMAGLIAACCLGGPLAQQLITRHRLKAPQTGGNLEVGFANDSEAPKVDYRAFLLALLRIHIAIFGGQLISAGINATGLHMPLYVSCLLAGIALGNLKPRIAPQIDWTGSDQCLTLIAYVSLGLFYSMTLMGMQLWTAGDLLVFVLVVALIQVVLALAYAYLIVFRIMGRDYDAAVIAAGFIGIALGSTATTMAIMTAVAKQYGRAHKAFVIVPLACGIFIDIINSLAITFFATL</sequence>
<feature type="transmembrane region" description="Helical" evidence="2">
    <location>
        <begin position="340"/>
        <end position="363"/>
    </location>
</feature>
<accession>A0A7H1MY70</accession>